<dbReference type="Proteomes" id="UP000642553">
    <property type="component" value="Chromosome"/>
</dbReference>
<accession>A0AAE6T8R3</accession>
<reference evidence="2" key="1">
    <citation type="submission" date="2018-05" db="EMBL/GenBank/DDBJ databases">
        <title>Complete genome sequnece of Akkermansia muciniphila EB-AMDK-40.</title>
        <authorList>
            <person name="Nam Y.-D."/>
            <person name="Chung W.-H."/>
            <person name="Park Y.S."/>
            <person name="Kang J."/>
        </authorList>
    </citation>
    <scope>NUCLEOTIDE SEQUENCE</scope>
    <source>
        <strain evidence="2">EB-AMDK-40</strain>
    </source>
</reference>
<proteinExistence type="predicted"/>
<keyword evidence="1" id="KW-0472">Membrane</keyword>
<evidence type="ECO:0000256" key="1">
    <source>
        <dbReference type="SAM" id="Phobius"/>
    </source>
</evidence>
<name>A0AAE6T8R3_9BACT</name>
<keyword evidence="1" id="KW-1133">Transmembrane helix</keyword>
<feature type="transmembrane region" description="Helical" evidence="1">
    <location>
        <begin position="46"/>
        <end position="66"/>
    </location>
</feature>
<sequence>MPPSLRIDFFPFCRMKLNKKSRAKIFDLHVGLTFDWRETGILRWRILLWMLLFGVCASVAAVFVHVEVPGVRRRGDQPGAVVLLPADNPRLHQYVLRNTPLPVRGPVWADPVTAGPIGETGVTLPSLRSADTPLAPLPPVSVPTVADQVWRMWQHPDFHIRAMMNPSLDVSGTCIPYLSFCSPGLDGRIVTAGSLSGFSRSEDHTGLRSEFFVVVDVWGVPSQVLLLESSGSNGADESAMRFARSLRWVPSREPRSGTMSIEWKEEES</sequence>
<dbReference type="AlphaFoldDB" id="A0AAE6T8R3"/>
<dbReference type="EMBL" id="CP029701">
    <property type="protein sequence ID" value="QHV62199.1"/>
    <property type="molecule type" value="Genomic_DNA"/>
</dbReference>
<organism evidence="2 3">
    <name type="scientific">Akkermansia massiliensis</name>
    <dbReference type="NCBI Taxonomy" id="2927224"/>
    <lineage>
        <taxon>Bacteria</taxon>
        <taxon>Pseudomonadati</taxon>
        <taxon>Verrucomicrobiota</taxon>
        <taxon>Verrucomicrobiia</taxon>
        <taxon>Verrucomicrobiales</taxon>
        <taxon>Akkermansiaceae</taxon>
        <taxon>Akkermansia</taxon>
    </lineage>
</organism>
<evidence type="ECO:0000313" key="3">
    <source>
        <dbReference type="Proteomes" id="UP000642553"/>
    </source>
</evidence>
<protein>
    <submittedName>
        <fullName evidence="2">Uncharacterized protein</fullName>
    </submittedName>
</protein>
<gene>
    <name evidence="2" type="ORF">DMI76_01925</name>
</gene>
<evidence type="ECO:0000313" key="2">
    <source>
        <dbReference type="EMBL" id="QHV62199.1"/>
    </source>
</evidence>
<keyword evidence="1" id="KW-0812">Transmembrane</keyword>